<dbReference type="Gene3D" id="3.30.559.10">
    <property type="entry name" value="Chloramphenicol acetyltransferase-like domain"/>
    <property type="match status" value="1"/>
</dbReference>
<keyword evidence="4" id="KW-1185">Reference proteome</keyword>
<dbReference type="GO" id="GO:0043386">
    <property type="term" value="P:mycotoxin biosynthetic process"/>
    <property type="evidence" value="ECO:0007669"/>
    <property type="project" value="InterPro"/>
</dbReference>
<gene>
    <name evidence="3" type="ORF">DFH08DRAFT_832390</name>
</gene>
<organism evidence="3 4">
    <name type="scientific">Mycena albidolilacea</name>
    <dbReference type="NCBI Taxonomy" id="1033008"/>
    <lineage>
        <taxon>Eukaryota</taxon>
        <taxon>Fungi</taxon>
        <taxon>Dikarya</taxon>
        <taxon>Basidiomycota</taxon>
        <taxon>Agaricomycotina</taxon>
        <taxon>Agaricomycetes</taxon>
        <taxon>Agaricomycetidae</taxon>
        <taxon>Agaricales</taxon>
        <taxon>Marasmiineae</taxon>
        <taxon>Mycenaceae</taxon>
        <taxon>Mycena</taxon>
    </lineage>
</organism>
<dbReference type="GO" id="GO:0016407">
    <property type="term" value="F:acetyltransferase activity"/>
    <property type="evidence" value="ECO:0007669"/>
    <property type="project" value="InterPro"/>
</dbReference>
<comment type="similarity">
    <text evidence="1">Belongs to the trichothecene O-acetyltransferase family.</text>
</comment>
<keyword evidence="2" id="KW-0808">Transferase</keyword>
<dbReference type="InterPro" id="IPR009992">
    <property type="entry name" value="Tri3/Sat12/Sat16/Mac1"/>
</dbReference>
<dbReference type="EMBL" id="JARIHO010000001">
    <property type="protein sequence ID" value="KAJ7368836.1"/>
    <property type="molecule type" value="Genomic_DNA"/>
</dbReference>
<dbReference type="PANTHER" id="PTHR42034:SF1">
    <property type="entry name" value="CONDENSATION DOMAIN-CONTAINING PROTEIN"/>
    <property type="match status" value="1"/>
</dbReference>
<evidence type="ECO:0000313" key="4">
    <source>
        <dbReference type="Proteomes" id="UP001218218"/>
    </source>
</evidence>
<dbReference type="Proteomes" id="UP001218218">
    <property type="component" value="Unassembled WGS sequence"/>
</dbReference>
<proteinExistence type="inferred from homology"/>
<accession>A0AAD7AVK6</accession>
<evidence type="ECO:0000256" key="1">
    <source>
        <dbReference type="ARBA" id="ARBA00006439"/>
    </source>
</evidence>
<sequence>MSAEQLLTKYDFEKFIWKPIGTTTDESRCFARPLAGAELAQDLYNRFENGNQTMFFAAYLDLARPQSDSTLIAAARAAWISIRFEVPVVATAIEVGEDDVPMLKYRVPDADQVKGWANRTLVVHHRPALDLNRLREELGAQKIPSTEGDQTWMHLVAGSSNSTVPVSRIGFIFHTHHAVTDGNGSKIIVNRYLAEFAARLVDAEKVSASDLPWGTEVKNLTPAIFNVLGSSEPIPIPPSSHKEPTFAHPLYATLGGELQTIGESLKNQHGFKPRDVDPGWPTATAQRTELIFSPEESKSLLGHMKQEPYTLTVLAHAALAMVTMFYNPATEDTAKLFMNNFCMFDVRPRLKAPYTGKGYTGYALAPPVLRLPVSRFLASDGTPLPLNRGLLTELMDEIRDRYAAHKQRAVAYVAQASDMFAYGMKQGYAANYLPPNQCYMFSSDGRGETYLNSAFQDANGNAAFKLSKFFTSINHPHPAPYFRLSSWNGIVDIAADFNGNLLSAEDANMYLAKWKEFMFLIV</sequence>
<dbReference type="Pfam" id="PF07428">
    <property type="entry name" value="Tri3"/>
    <property type="match status" value="1"/>
</dbReference>
<comment type="caution">
    <text evidence="3">The sequence shown here is derived from an EMBL/GenBank/DDBJ whole genome shotgun (WGS) entry which is preliminary data.</text>
</comment>
<evidence type="ECO:0000256" key="2">
    <source>
        <dbReference type="ARBA" id="ARBA00022679"/>
    </source>
</evidence>
<protein>
    <submittedName>
        <fullName evidence="3">Uncharacterized protein</fullName>
    </submittedName>
</protein>
<name>A0AAD7AVK6_9AGAR</name>
<reference evidence="3" key="1">
    <citation type="submission" date="2023-03" db="EMBL/GenBank/DDBJ databases">
        <title>Massive genome expansion in bonnet fungi (Mycena s.s.) driven by repeated elements and novel gene families across ecological guilds.</title>
        <authorList>
            <consortium name="Lawrence Berkeley National Laboratory"/>
            <person name="Harder C.B."/>
            <person name="Miyauchi S."/>
            <person name="Viragh M."/>
            <person name="Kuo A."/>
            <person name="Thoen E."/>
            <person name="Andreopoulos B."/>
            <person name="Lu D."/>
            <person name="Skrede I."/>
            <person name="Drula E."/>
            <person name="Henrissat B."/>
            <person name="Morin E."/>
            <person name="Kohler A."/>
            <person name="Barry K."/>
            <person name="LaButti K."/>
            <person name="Morin E."/>
            <person name="Salamov A."/>
            <person name="Lipzen A."/>
            <person name="Mereny Z."/>
            <person name="Hegedus B."/>
            <person name="Baldrian P."/>
            <person name="Stursova M."/>
            <person name="Weitz H."/>
            <person name="Taylor A."/>
            <person name="Grigoriev I.V."/>
            <person name="Nagy L.G."/>
            <person name="Martin F."/>
            <person name="Kauserud H."/>
        </authorList>
    </citation>
    <scope>NUCLEOTIDE SEQUENCE</scope>
    <source>
        <strain evidence="3">CBHHK002</strain>
    </source>
</reference>
<dbReference type="AlphaFoldDB" id="A0AAD7AVK6"/>
<evidence type="ECO:0000313" key="3">
    <source>
        <dbReference type="EMBL" id="KAJ7368836.1"/>
    </source>
</evidence>
<dbReference type="Gene3D" id="3.30.559.30">
    <property type="entry name" value="Nonribosomal peptide synthetase, condensation domain"/>
    <property type="match status" value="1"/>
</dbReference>
<dbReference type="PANTHER" id="PTHR42034">
    <property type="entry name" value="CHROMOSOME 7, WHOLE GENOME SHOTGUN SEQUENCE-RELATED"/>
    <property type="match status" value="1"/>
</dbReference>
<dbReference type="InterPro" id="IPR023213">
    <property type="entry name" value="CAT-like_dom_sf"/>
</dbReference>